<evidence type="ECO:0000313" key="3">
    <source>
        <dbReference type="Proteomes" id="UP001160390"/>
    </source>
</evidence>
<accession>A0AA35M6V8</accession>
<reference evidence="2" key="1">
    <citation type="submission" date="2023-01" db="EMBL/GenBank/DDBJ databases">
        <authorList>
            <person name="Piombo E."/>
        </authorList>
    </citation>
    <scope>NUCLEOTIDE SEQUENCE</scope>
</reference>
<keyword evidence="1" id="KW-0472">Membrane</keyword>
<sequence length="162" mass="18363">MVLLPQRLIWGLHITWQRKLVKYFKDPDRMYFISPLLFWACAEMTCGFFILSIPYLPRIIAGSRLPRKVKVVLGLSVQPTNPSNHDNFDPCRGSHGKSRSTVTSNSLFKIKKSGIPMSDLERSESQEHLRGGTNVVRVTRTTNTSFALSPHYGTDSQDNVVL</sequence>
<dbReference type="Proteomes" id="UP001160390">
    <property type="component" value="Unassembled WGS sequence"/>
</dbReference>
<dbReference type="AlphaFoldDB" id="A0AA35M6V8"/>
<dbReference type="EMBL" id="CABFNP030001188">
    <property type="protein sequence ID" value="CAI6091568.1"/>
    <property type="molecule type" value="Genomic_DNA"/>
</dbReference>
<proteinExistence type="predicted"/>
<protein>
    <submittedName>
        <fullName evidence="2">Uncharacterized protein</fullName>
    </submittedName>
</protein>
<organism evidence="2 3">
    <name type="scientific">Clonostachys chloroleuca</name>
    <dbReference type="NCBI Taxonomy" id="1926264"/>
    <lineage>
        <taxon>Eukaryota</taxon>
        <taxon>Fungi</taxon>
        <taxon>Dikarya</taxon>
        <taxon>Ascomycota</taxon>
        <taxon>Pezizomycotina</taxon>
        <taxon>Sordariomycetes</taxon>
        <taxon>Hypocreomycetidae</taxon>
        <taxon>Hypocreales</taxon>
        <taxon>Bionectriaceae</taxon>
        <taxon>Clonostachys</taxon>
    </lineage>
</organism>
<name>A0AA35M6V8_9HYPO</name>
<feature type="transmembrane region" description="Helical" evidence="1">
    <location>
        <begin position="36"/>
        <end position="57"/>
    </location>
</feature>
<keyword evidence="3" id="KW-1185">Reference proteome</keyword>
<keyword evidence="1" id="KW-1133">Transmembrane helix</keyword>
<comment type="caution">
    <text evidence="2">The sequence shown here is derived from an EMBL/GenBank/DDBJ whole genome shotgun (WGS) entry which is preliminary data.</text>
</comment>
<evidence type="ECO:0000256" key="1">
    <source>
        <dbReference type="SAM" id="Phobius"/>
    </source>
</evidence>
<gene>
    <name evidence="2" type="ORF">CCHLO57077_00019287</name>
</gene>
<evidence type="ECO:0000313" key="2">
    <source>
        <dbReference type="EMBL" id="CAI6091568.1"/>
    </source>
</evidence>
<keyword evidence="1" id="KW-0812">Transmembrane</keyword>